<accession>A0A2M7SDM5</accession>
<dbReference type="AlphaFoldDB" id="A0A2M7SDM5"/>
<keyword evidence="2 5" id="KW-0645">Protease</keyword>
<dbReference type="Gene3D" id="3.30.750.44">
    <property type="match status" value="1"/>
</dbReference>
<gene>
    <name evidence="7" type="ORF">COY52_03955</name>
</gene>
<evidence type="ECO:0000259" key="6">
    <source>
        <dbReference type="PROSITE" id="PS50106"/>
    </source>
</evidence>
<evidence type="ECO:0000313" key="8">
    <source>
        <dbReference type="Proteomes" id="UP000229307"/>
    </source>
</evidence>
<dbReference type="Pfam" id="PF22694">
    <property type="entry name" value="CtpB_N-like"/>
    <property type="match status" value="1"/>
</dbReference>
<dbReference type="SMART" id="SM00228">
    <property type="entry name" value="PDZ"/>
    <property type="match status" value="1"/>
</dbReference>
<dbReference type="Pfam" id="PF17820">
    <property type="entry name" value="PDZ_6"/>
    <property type="match status" value="1"/>
</dbReference>
<feature type="domain" description="PDZ" evidence="6">
    <location>
        <begin position="87"/>
        <end position="157"/>
    </location>
</feature>
<evidence type="ECO:0000256" key="1">
    <source>
        <dbReference type="ARBA" id="ARBA00009179"/>
    </source>
</evidence>
<dbReference type="InterPro" id="IPR004447">
    <property type="entry name" value="Peptidase_S41A"/>
</dbReference>
<dbReference type="CDD" id="cd07560">
    <property type="entry name" value="Peptidase_S41_CPP"/>
    <property type="match status" value="1"/>
</dbReference>
<comment type="caution">
    <text evidence="7">The sequence shown here is derived from an EMBL/GenBank/DDBJ whole genome shotgun (WGS) entry which is preliminary data.</text>
</comment>
<dbReference type="NCBIfam" id="TIGR00225">
    <property type="entry name" value="prc"/>
    <property type="match status" value="1"/>
</dbReference>
<dbReference type="InterPro" id="IPR055210">
    <property type="entry name" value="CtpA/B_N"/>
</dbReference>
<reference evidence="8" key="1">
    <citation type="submission" date="2017-09" db="EMBL/GenBank/DDBJ databases">
        <title>Depth-based differentiation of microbial function through sediment-hosted aquifers and enrichment of novel symbionts in the deep terrestrial subsurface.</title>
        <authorList>
            <person name="Probst A.J."/>
            <person name="Ladd B."/>
            <person name="Jarett J.K."/>
            <person name="Geller-Mcgrath D.E."/>
            <person name="Sieber C.M.K."/>
            <person name="Emerson J.B."/>
            <person name="Anantharaman K."/>
            <person name="Thomas B.C."/>
            <person name="Malmstrom R."/>
            <person name="Stieglmeier M."/>
            <person name="Klingl A."/>
            <person name="Woyke T."/>
            <person name="Ryan C.M."/>
            <person name="Banfield J.F."/>
        </authorList>
    </citation>
    <scope>NUCLEOTIDE SEQUENCE [LARGE SCALE GENOMIC DNA]</scope>
</reference>
<evidence type="ECO:0000256" key="4">
    <source>
        <dbReference type="ARBA" id="ARBA00022825"/>
    </source>
</evidence>
<evidence type="ECO:0000256" key="3">
    <source>
        <dbReference type="ARBA" id="ARBA00022801"/>
    </source>
</evidence>
<keyword evidence="3 5" id="KW-0378">Hydrolase</keyword>
<dbReference type="GO" id="GO:0008236">
    <property type="term" value="F:serine-type peptidase activity"/>
    <property type="evidence" value="ECO:0007669"/>
    <property type="project" value="UniProtKB-KW"/>
</dbReference>
<evidence type="ECO:0000256" key="2">
    <source>
        <dbReference type="ARBA" id="ARBA00022670"/>
    </source>
</evidence>
<dbReference type="Gene3D" id="3.90.226.10">
    <property type="entry name" value="2-enoyl-CoA Hydratase, Chain A, domain 1"/>
    <property type="match status" value="1"/>
</dbReference>
<dbReference type="FunFam" id="3.90.226.10:FF:000029">
    <property type="entry name" value="Peptidase, S41 family"/>
    <property type="match status" value="1"/>
</dbReference>
<evidence type="ECO:0000256" key="5">
    <source>
        <dbReference type="RuleBase" id="RU004404"/>
    </source>
</evidence>
<protein>
    <submittedName>
        <fullName evidence="7">Peptidase S41</fullName>
    </submittedName>
</protein>
<dbReference type="GO" id="GO:0006508">
    <property type="term" value="P:proteolysis"/>
    <property type="evidence" value="ECO:0007669"/>
    <property type="project" value="UniProtKB-KW"/>
</dbReference>
<comment type="similarity">
    <text evidence="1 5">Belongs to the peptidase S41A family.</text>
</comment>
<sequence length="499" mass="54932">MFYKKRIFWIISGLVALSFCLGIFVTRAQQSGNSVFESLSLFSQVLHLVQTQYVEEVNPQKLIYGAIKGMLASLDDPHTHFMEPQGYSDLQVETRGEFGGLGIEISIAPVTKQLMVIAPMEGTPADKAGIKAGDRIIEIEGKSTAGINIQDAVQKLRGPKGTPVTITIERDGVEEPIKITIVRDIIQLKAVKSKCLLSGDIGYLRIVTFNQHVGRELDEAMTSLEKNSMKGLIVDLRNNPGGLLEQAVEVSNKFLSEGLIVSTKGRVQPEIKFYARSGSAHKYVPLIILVNKGSASASEIVAGAVKDNKRGLILGTKTFGKGSVQTVINLEDGSGVALTTAKYYTPSGICIHNIGISPDIEAEEEKEPEDPEAFNVIRTLRQNNCITLYAKENTGVKPEEFRLDDTAMDTFMEIVGRKNADLKRDKLNKYRYLIERDLRIELASQKSKEDGLKMSLSYDPVVRRALDMMKGVQLLTGVMSQDTAARSTRAESQPAHIKQ</sequence>
<proteinExistence type="inferred from homology"/>
<dbReference type="PANTHER" id="PTHR32060:SF30">
    <property type="entry name" value="CARBOXY-TERMINAL PROCESSING PROTEASE CTPA"/>
    <property type="match status" value="1"/>
</dbReference>
<dbReference type="InterPro" id="IPR041489">
    <property type="entry name" value="PDZ_6"/>
</dbReference>
<dbReference type="PROSITE" id="PS50106">
    <property type="entry name" value="PDZ"/>
    <property type="match status" value="1"/>
</dbReference>
<dbReference type="SUPFAM" id="SSF50156">
    <property type="entry name" value="PDZ domain-like"/>
    <property type="match status" value="1"/>
</dbReference>
<dbReference type="InterPro" id="IPR036034">
    <property type="entry name" value="PDZ_sf"/>
</dbReference>
<evidence type="ECO:0000313" key="7">
    <source>
        <dbReference type="EMBL" id="PIZ17589.1"/>
    </source>
</evidence>
<name>A0A2M7SDM5_9BACT</name>
<dbReference type="InterPro" id="IPR029045">
    <property type="entry name" value="ClpP/crotonase-like_dom_sf"/>
</dbReference>
<dbReference type="PANTHER" id="PTHR32060">
    <property type="entry name" value="TAIL-SPECIFIC PROTEASE"/>
    <property type="match status" value="1"/>
</dbReference>
<dbReference type="Gene3D" id="2.30.42.10">
    <property type="match status" value="1"/>
</dbReference>
<dbReference type="Pfam" id="PF03572">
    <property type="entry name" value="Peptidase_S41"/>
    <property type="match status" value="1"/>
</dbReference>
<dbReference type="SMART" id="SM00245">
    <property type="entry name" value="TSPc"/>
    <property type="match status" value="1"/>
</dbReference>
<dbReference type="GO" id="GO:0007165">
    <property type="term" value="P:signal transduction"/>
    <property type="evidence" value="ECO:0007669"/>
    <property type="project" value="TreeGrafter"/>
</dbReference>
<dbReference type="Proteomes" id="UP000229307">
    <property type="component" value="Unassembled WGS sequence"/>
</dbReference>
<organism evidence="7 8">
    <name type="scientific">Candidatus Desantisbacteria bacterium CG_4_10_14_0_8_um_filter_48_22</name>
    <dbReference type="NCBI Taxonomy" id="1974543"/>
    <lineage>
        <taxon>Bacteria</taxon>
        <taxon>Candidatus Desantisiibacteriota</taxon>
    </lineage>
</organism>
<dbReference type="FunFam" id="3.30.750.44:FF:000001">
    <property type="entry name" value="S41 family peptidase"/>
    <property type="match status" value="1"/>
</dbReference>
<dbReference type="InterPro" id="IPR005151">
    <property type="entry name" value="Tail-specific_protease"/>
</dbReference>
<dbReference type="GO" id="GO:0004175">
    <property type="term" value="F:endopeptidase activity"/>
    <property type="evidence" value="ECO:0007669"/>
    <property type="project" value="TreeGrafter"/>
</dbReference>
<dbReference type="EMBL" id="PFMR01000105">
    <property type="protein sequence ID" value="PIZ17589.1"/>
    <property type="molecule type" value="Genomic_DNA"/>
</dbReference>
<dbReference type="InterPro" id="IPR001478">
    <property type="entry name" value="PDZ"/>
</dbReference>
<dbReference type="GO" id="GO:0030288">
    <property type="term" value="C:outer membrane-bounded periplasmic space"/>
    <property type="evidence" value="ECO:0007669"/>
    <property type="project" value="TreeGrafter"/>
</dbReference>
<keyword evidence="4 5" id="KW-0720">Serine protease</keyword>
<dbReference type="FunFam" id="2.30.42.10:FF:000063">
    <property type="entry name" value="Peptidase, S41 family"/>
    <property type="match status" value="1"/>
</dbReference>
<dbReference type="CDD" id="cd06782">
    <property type="entry name" value="cpPDZ_CPP-like"/>
    <property type="match status" value="1"/>
</dbReference>
<dbReference type="SUPFAM" id="SSF52096">
    <property type="entry name" value="ClpP/crotonase"/>
    <property type="match status" value="1"/>
</dbReference>